<dbReference type="Pfam" id="PF07336">
    <property type="entry name" value="ABATE"/>
    <property type="match status" value="1"/>
</dbReference>
<protein>
    <submittedName>
        <fullName evidence="2">CGNR zinc finger domain-containing protein</fullName>
    </submittedName>
</protein>
<dbReference type="SUPFAM" id="SSF160904">
    <property type="entry name" value="Jann2411-like"/>
    <property type="match status" value="1"/>
</dbReference>
<dbReference type="EMBL" id="CP163431">
    <property type="protein sequence ID" value="XDQ03524.1"/>
    <property type="molecule type" value="Genomic_DNA"/>
</dbReference>
<feature type="domain" description="Zinc finger CGNR" evidence="1">
    <location>
        <begin position="134"/>
        <end position="176"/>
    </location>
</feature>
<dbReference type="InterPro" id="IPR010852">
    <property type="entry name" value="ABATE"/>
</dbReference>
<evidence type="ECO:0000259" key="1">
    <source>
        <dbReference type="Pfam" id="PF11706"/>
    </source>
</evidence>
<dbReference type="Pfam" id="PF11706">
    <property type="entry name" value="zf-CGNR"/>
    <property type="match status" value="1"/>
</dbReference>
<dbReference type="InterPro" id="IPR023286">
    <property type="entry name" value="ABATE_dom_sf"/>
</dbReference>
<name>A0AB39MBV9_9ACTN</name>
<gene>
    <name evidence="2" type="ORF">AB5J58_26725</name>
</gene>
<reference evidence="2" key="1">
    <citation type="submission" date="2024-07" db="EMBL/GenBank/DDBJ databases">
        <authorList>
            <person name="Yu S.T."/>
        </authorList>
    </citation>
    <scope>NUCLEOTIDE SEQUENCE</scope>
    <source>
        <strain evidence="2">R08</strain>
    </source>
</reference>
<evidence type="ECO:0000313" key="2">
    <source>
        <dbReference type="EMBL" id="XDQ03524.1"/>
    </source>
</evidence>
<proteinExistence type="predicted"/>
<dbReference type="Gene3D" id="1.10.3300.10">
    <property type="entry name" value="Jann2411-like domain"/>
    <property type="match status" value="1"/>
</dbReference>
<dbReference type="RefSeq" id="WP_369189392.1">
    <property type="nucleotide sequence ID" value="NZ_CP163431.1"/>
</dbReference>
<dbReference type="PANTHER" id="PTHR35525:SF3">
    <property type="entry name" value="BLL6575 PROTEIN"/>
    <property type="match status" value="1"/>
</dbReference>
<dbReference type="AlphaFoldDB" id="A0AB39MBV9"/>
<dbReference type="PANTHER" id="PTHR35525">
    <property type="entry name" value="BLL6575 PROTEIN"/>
    <property type="match status" value="1"/>
</dbReference>
<dbReference type="InterPro" id="IPR021005">
    <property type="entry name" value="Znf_CGNR"/>
</dbReference>
<sequence length="179" mass="18930">MSDGVVDLVVVEQFLNTLDERAFSWHGERHTGNDELTSVQALLAWLEAHDLVGAGQELRASDLTAALALRAGLRDALSGDDSAGTAKALAPFPLTLAPDADGGGLRLVADSGTPGLDALVETVAANVAGGGWSRLKLCASADCRWAFYDTSRNGGGRWCSMDVCGNRNKTRAYRRRLAD</sequence>
<organism evidence="2">
    <name type="scientific">Streptomyces sp. R08</name>
    <dbReference type="NCBI Taxonomy" id="3238624"/>
    <lineage>
        <taxon>Bacteria</taxon>
        <taxon>Bacillati</taxon>
        <taxon>Actinomycetota</taxon>
        <taxon>Actinomycetes</taxon>
        <taxon>Kitasatosporales</taxon>
        <taxon>Streptomycetaceae</taxon>
        <taxon>Streptomyces</taxon>
    </lineage>
</organism>
<accession>A0AB39MBV9</accession>